<dbReference type="GO" id="GO:0046015">
    <property type="term" value="P:regulation of transcription by glucose"/>
    <property type="evidence" value="ECO:0007669"/>
    <property type="project" value="TreeGrafter"/>
</dbReference>
<comment type="subcellular location">
    <subcellularLocation>
        <location evidence="2">Nucleus</location>
        <location evidence="2">Nucleolus</location>
    </subcellularLocation>
</comment>
<dbReference type="EC" id="2.1.1.-" evidence="2"/>
<dbReference type="GO" id="GO:0032259">
    <property type="term" value="P:methylation"/>
    <property type="evidence" value="ECO:0007669"/>
    <property type="project" value="UniProtKB-KW"/>
</dbReference>
<evidence type="ECO:0000256" key="1">
    <source>
        <dbReference type="ARBA" id="ARBA00020203"/>
    </source>
</evidence>
<accession>A0A8C6ZMK0</accession>
<dbReference type="Ensembl" id="ENSNPET00000016676.1">
    <property type="protein sequence ID" value="ENSNPEP00000016272.1"/>
    <property type="gene ID" value="ENSNPEG00000012124.1"/>
</dbReference>
<organism evidence="3 4">
    <name type="scientific">Nothoprocta perdicaria</name>
    <name type="common">Chilean tinamou</name>
    <name type="synonym">Crypturus perdicarius</name>
    <dbReference type="NCBI Taxonomy" id="30464"/>
    <lineage>
        <taxon>Eukaryota</taxon>
        <taxon>Metazoa</taxon>
        <taxon>Chordata</taxon>
        <taxon>Craniata</taxon>
        <taxon>Vertebrata</taxon>
        <taxon>Euteleostomi</taxon>
        <taxon>Archelosauria</taxon>
        <taxon>Archosauria</taxon>
        <taxon>Dinosauria</taxon>
        <taxon>Saurischia</taxon>
        <taxon>Theropoda</taxon>
        <taxon>Coelurosauria</taxon>
        <taxon>Aves</taxon>
        <taxon>Palaeognathae</taxon>
        <taxon>Tinamiformes</taxon>
        <taxon>Tinamidae</taxon>
        <taxon>Nothoprocta</taxon>
    </lineage>
</organism>
<keyword evidence="2" id="KW-0539">Nucleus</keyword>
<dbReference type="SUPFAM" id="SSF53335">
    <property type="entry name" value="S-adenosyl-L-methionine-dependent methyltransferases"/>
    <property type="match status" value="1"/>
</dbReference>
<dbReference type="Pfam" id="PF05148">
    <property type="entry name" value="Methyltransf_8"/>
    <property type="match status" value="1"/>
</dbReference>
<dbReference type="GO" id="GO:0005677">
    <property type="term" value="C:chromatin silencing complex"/>
    <property type="evidence" value="ECO:0007669"/>
    <property type="project" value="TreeGrafter"/>
</dbReference>
<keyword evidence="4" id="KW-1185">Reference proteome</keyword>
<sequence length="137" mass="15073">ASEEEPRLSEHWAAWAALRAGLRRPGRRSRALPQVPLAAESVDVAVFCLSLMGTNLQEILEEANRVLKQGGTLLLAEVASRFTDLRAFLGALARLGFRCVSKVREERGARLGPHRVPPAAPCLVRPCAQCRRLSHRS</sequence>
<dbReference type="Gene3D" id="3.40.50.150">
    <property type="entry name" value="Vaccinia Virus protein VP39"/>
    <property type="match status" value="1"/>
</dbReference>
<dbReference type="GO" id="GO:0000183">
    <property type="term" value="P:rDNA heterochromatin formation"/>
    <property type="evidence" value="ECO:0007669"/>
    <property type="project" value="TreeGrafter"/>
</dbReference>
<reference evidence="3" key="2">
    <citation type="submission" date="2025-09" db="UniProtKB">
        <authorList>
            <consortium name="Ensembl"/>
        </authorList>
    </citation>
    <scope>IDENTIFICATION</scope>
</reference>
<keyword evidence="2" id="KW-0489">Methyltransferase</keyword>
<dbReference type="GO" id="GO:0008168">
    <property type="term" value="F:methyltransferase activity"/>
    <property type="evidence" value="ECO:0007669"/>
    <property type="project" value="UniProtKB-KW"/>
</dbReference>
<name>A0A8C6ZMK0_NOTPE</name>
<keyword evidence="2" id="KW-0949">S-adenosyl-L-methionine</keyword>
<comment type="function">
    <text evidence="2">Probable methyltransferase required to silence rDNA.</text>
</comment>
<keyword evidence="2" id="KW-0808">Transferase</keyword>
<keyword evidence="2" id="KW-0698">rRNA processing</keyword>
<evidence type="ECO:0000256" key="2">
    <source>
        <dbReference type="RuleBase" id="RU365074"/>
    </source>
</evidence>
<proteinExistence type="inferred from homology"/>
<dbReference type="GO" id="GO:0006364">
    <property type="term" value="P:rRNA processing"/>
    <property type="evidence" value="ECO:0007669"/>
    <property type="project" value="UniProtKB-UniRule"/>
</dbReference>
<dbReference type="GO" id="GO:0005730">
    <property type="term" value="C:nucleolus"/>
    <property type="evidence" value="ECO:0007669"/>
    <property type="project" value="UniProtKB-SubCell"/>
</dbReference>
<dbReference type="GO" id="GO:0042149">
    <property type="term" value="P:cellular response to glucose starvation"/>
    <property type="evidence" value="ECO:0007669"/>
    <property type="project" value="TreeGrafter"/>
</dbReference>
<dbReference type="AlphaFoldDB" id="A0A8C6ZMK0"/>
<evidence type="ECO:0000313" key="3">
    <source>
        <dbReference type="Ensembl" id="ENSNPEP00000016272.1"/>
    </source>
</evidence>
<dbReference type="PANTHER" id="PTHR12787">
    <property type="entry name" value="RIBOSOMAL RNA-PROCESSING PROTEIN 8"/>
    <property type="match status" value="1"/>
</dbReference>
<dbReference type="SMR" id="A0A8C6ZMK0"/>
<comment type="similarity">
    <text evidence="2">Belongs to the methyltransferase superfamily. RRP8 family.</text>
</comment>
<dbReference type="Proteomes" id="UP000694420">
    <property type="component" value="Unplaced"/>
</dbReference>
<dbReference type="GO" id="GO:0033553">
    <property type="term" value="C:rDNA heterochromatin"/>
    <property type="evidence" value="ECO:0007669"/>
    <property type="project" value="TreeGrafter"/>
</dbReference>
<evidence type="ECO:0000313" key="4">
    <source>
        <dbReference type="Proteomes" id="UP000694420"/>
    </source>
</evidence>
<dbReference type="PANTHER" id="PTHR12787:SF0">
    <property type="entry name" value="RIBOSOMAL RNA-PROCESSING PROTEIN 8"/>
    <property type="match status" value="1"/>
</dbReference>
<protein>
    <recommendedName>
        <fullName evidence="1 2">Ribosomal RNA-processing protein 8</fullName>
        <ecNumber evidence="2">2.1.1.-</ecNumber>
    </recommendedName>
</protein>
<reference evidence="3" key="1">
    <citation type="submission" date="2025-08" db="UniProtKB">
        <authorList>
            <consortium name="Ensembl"/>
        </authorList>
    </citation>
    <scope>IDENTIFICATION</scope>
</reference>
<dbReference type="InterPro" id="IPR007823">
    <property type="entry name" value="RRP8"/>
</dbReference>
<dbReference type="InterPro" id="IPR029063">
    <property type="entry name" value="SAM-dependent_MTases_sf"/>
</dbReference>